<gene>
    <name evidence="1" type="ORF">QBC47DRAFT_200778</name>
</gene>
<sequence>MPTSGNNWTCRGHPLIVSQCPAAAVRQSEALGFPIQPPAYRRNVGVCRELPNYKQQCPCQTARVRIISLDGPRGRRGTLRRRVNSGFNRGAIMQIGAGRAPRIQHQARRRKRPFSIASSSYSTLPLAATSRASGEAPSCSALDGRPFAPLPGWPFLAVPSQRAIGKQRIAPWRADCTSRRRVISWSGRCGGSGGRPTGCRV</sequence>
<proteinExistence type="predicted"/>
<organism evidence="1 2">
    <name type="scientific">Echria macrotheca</name>
    <dbReference type="NCBI Taxonomy" id="438768"/>
    <lineage>
        <taxon>Eukaryota</taxon>
        <taxon>Fungi</taxon>
        <taxon>Dikarya</taxon>
        <taxon>Ascomycota</taxon>
        <taxon>Pezizomycotina</taxon>
        <taxon>Sordariomycetes</taxon>
        <taxon>Sordariomycetidae</taxon>
        <taxon>Sordariales</taxon>
        <taxon>Schizotheciaceae</taxon>
        <taxon>Echria</taxon>
    </lineage>
</organism>
<name>A0AAJ0FC98_9PEZI</name>
<dbReference type="EMBL" id="MU839833">
    <property type="protein sequence ID" value="KAK1755955.1"/>
    <property type="molecule type" value="Genomic_DNA"/>
</dbReference>
<accession>A0AAJ0FC98</accession>
<dbReference type="AlphaFoldDB" id="A0AAJ0FC98"/>
<evidence type="ECO:0000313" key="2">
    <source>
        <dbReference type="Proteomes" id="UP001239445"/>
    </source>
</evidence>
<dbReference type="Proteomes" id="UP001239445">
    <property type="component" value="Unassembled WGS sequence"/>
</dbReference>
<reference evidence="1" key="1">
    <citation type="submission" date="2023-06" db="EMBL/GenBank/DDBJ databases">
        <title>Genome-scale phylogeny and comparative genomics of the fungal order Sordariales.</title>
        <authorList>
            <consortium name="Lawrence Berkeley National Laboratory"/>
            <person name="Hensen N."/>
            <person name="Bonometti L."/>
            <person name="Westerberg I."/>
            <person name="Brannstrom I.O."/>
            <person name="Guillou S."/>
            <person name="Cros-Aarteil S."/>
            <person name="Calhoun S."/>
            <person name="Haridas S."/>
            <person name="Kuo A."/>
            <person name="Mondo S."/>
            <person name="Pangilinan J."/>
            <person name="Riley R."/>
            <person name="Labutti K."/>
            <person name="Andreopoulos B."/>
            <person name="Lipzen A."/>
            <person name="Chen C."/>
            <person name="Yanf M."/>
            <person name="Daum C."/>
            <person name="Ng V."/>
            <person name="Clum A."/>
            <person name="Steindorff A."/>
            <person name="Ohm R."/>
            <person name="Martin F."/>
            <person name="Silar P."/>
            <person name="Natvig D."/>
            <person name="Lalanne C."/>
            <person name="Gautier V."/>
            <person name="Ament-Velasquez S.L."/>
            <person name="Kruys A."/>
            <person name="Hutchinson M.I."/>
            <person name="Powell A.J."/>
            <person name="Barry K."/>
            <person name="Miller A.N."/>
            <person name="Grigoriev I.V."/>
            <person name="Debuchy R."/>
            <person name="Gladieux P."/>
            <person name="Thoren M.H."/>
            <person name="Johannesson H."/>
        </authorList>
    </citation>
    <scope>NUCLEOTIDE SEQUENCE</scope>
    <source>
        <strain evidence="1">PSN4</strain>
    </source>
</reference>
<protein>
    <submittedName>
        <fullName evidence="1">Uncharacterized protein</fullName>
    </submittedName>
</protein>
<comment type="caution">
    <text evidence="1">The sequence shown here is derived from an EMBL/GenBank/DDBJ whole genome shotgun (WGS) entry which is preliminary data.</text>
</comment>
<evidence type="ECO:0000313" key="1">
    <source>
        <dbReference type="EMBL" id="KAK1755955.1"/>
    </source>
</evidence>
<keyword evidence="2" id="KW-1185">Reference proteome</keyword>